<dbReference type="GO" id="GO:0005829">
    <property type="term" value="C:cytosol"/>
    <property type="evidence" value="ECO:0007669"/>
    <property type="project" value="TreeGrafter"/>
</dbReference>
<dbReference type="Proteomes" id="UP000430692">
    <property type="component" value="Unassembled WGS sequence"/>
</dbReference>
<organism evidence="3 4">
    <name type="scientific">Shimazuella alba</name>
    <dbReference type="NCBI Taxonomy" id="2690964"/>
    <lineage>
        <taxon>Bacteria</taxon>
        <taxon>Bacillati</taxon>
        <taxon>Bacillota</taxon>
        <taxon>Bacilli</taxon>
        <taxon>Bacillales</taxon>
        <taxon>Thermoactinomycetaceae</taxon>
        <taxon>Shimazuella</taxon>
    </lineage>
</organism>
<name>A0A6I4VZE3_9BACL</name>
<proteinExistence type="inferred from homology"/>
<dbReference type="InterPro" id="IPR002767">
    <property type="entry name" value="Thiamine_BP"/>
</dbReference>
<keyword evidence="4" id="KW-1185">Reference proteome</keyword>
<dbReference type="InterPro" id="IPR029756">
    <property type="entry name" value="MTH1187/YkoF-like"/>
</dbReference>
<comment type="similarity">
    <text evidence="1">Belongs to the UPF0045 family.</text>
</comment>
<dbReference type="Gene3D" id="3.30.70.930">
    <property type="match status" value="1"/>
</dbReference>
<reference evidence="3 4" key="1">
    <citation type="submission" date="2019-12" db="EMBL/GenBank/DDBJ databases">
        <title>Whole-genome analyses of novel actinobacteria.</title>
        <authorList>
            <person name="Sahin N."/>
            <person name="Saygin H."/>
        </authorList>
    </citation>
    <scope>NUCLEOTIDE SEQUENCE [LARGE SCALE GENOMIC DNA]</scope>
    <source>
        <strain evidence="3 4">KC615</strain>
    </source>
</reference>
<comment type="caution">
    <text evidence="3">The sequence shown here is derived from an EMBL/GenBank/DDBJ whole genome shotgun (WGS) entry which is preliminary data.</text>
</comment>
<dbReference type="RefSeq" id="WP_160802461.1">
    <property type="nucleotide sequence ID" value="NZ_WUUL01000011.1"/>
</dbReference>
<accession>A0A6I4VZE3</accession>
<protein>
    <submittedName>
        <fullName evidence="3">Thiamine-binding protein</fullName>
    </submittedName>
</protein>
<dbReference type="InterPro" id="IPR051614">
    <property type="entry name" value="UPF0045_domain"/>
</dbReference>
<feature type="domain" description="Thiamine-binding protein" evidence="2">
    <location>
        <begin position="6"/>
        <end position="95"/>
    </location>
</feature>
<evidence type="ECO:0000259" key="2">
    <source>
        <dbReference type="Pfam" id="PF01910"/>
    </source>
</evidence>
<dbReference type="PANTHER" id="PTHR33777:SF1">
    <property type="entry name" value="UPF0045 PROTEIN ECM15"/>
    <property type="match status" value="1"/>
</dbReference>
<gene>
    <name evidence="3" type="ORF">GSM42_15620</name>
</gene>
<dbReference type="AlphaFoldDB" id="A0A6I4VZE3"/>
<sequence length="99" mass="10974">MNTLLSIQILPQDNNRSISIPLIEEAIKLIEASGLPYRVGALDTTVEGDWDSLLKLITNMNNRVLALGATQAMFQIKILHRPEGITISTLTHKYDSNEA</sequence>
<dbReference type="Pfam" id="PF01910">
    <property type="entry name" value="Thiamine_BP"/>
    <property type="match status" value="1"/>
</dbReference>
<dbReference type="EMBL" id="WUUL01000011">
    <property type="protein sequence ID" value="MXQ55116.1"/>
    <property type="molecule type" value="Genomic_DNA"/>
</dbReference>
<dbReference type="SUPFAM" id="SSF89957">
    <property type="entry name" value="MTH1187/YkoF-like"/>
    <property type="match status" value="1"/>
</dbReference>
<evidence type="ECO:0000313" key="3">
    <source>
        <dbReference type="EMBL" id="MXQ55116.1"/>
    </source>
</evidence>
<dbReference type="PANTHER" id="PTHR33777">
    <property type="entry name" value="UPF0045 PROTEIN ECM15"/>
    <property type="match status" value="1"/>
</dbReference>
<evidence type="ECO:0000313" key="4">
    <source>
        <dbReference type="Proteomes" id="UP000430692"/>
    </source>
</evidence>
<evidence type="ECO:0000256" key="1">
    <source>
        <dbReference type="ARBA" id="ARBA00010272"/>
    </source>
</evidence>